<keyword evidence="3" id="KW-0808">Transferase</keyword>
<keyword evidence="3" id="KW-0328">Glycosyltransferase</keyword>
<feature type="transmembrane region" description="Helical" evidence="1">
    <location>
        <begin position="324"/>
        <end position="347"/>
    </location>
</feature>
<reference evidence="3 4" key="1">
    <citation type="submission" date="2019-08" db="EMBL/GenBank/DDBJ databases">
        <title>Deep-cultivation of Planctomycetes and their phenomic and genomic characterization uncovers novel biology.</title>
        <authorList>
            <person name="Wiegand S."/>
            <person name="Jogler M."/>
            <person name="Boedeker C."/>
            <person name="Pinto D."/>
            <person name="Vollmers J."/>
            <person name="Rivas-Marin E."/>
            <person name="Kohn T."/>
            <person name="Peeters S.H."/>
            <person name="Heuer A."/>
            <person name="Rast P."/>
            <person name="Oberbeckmann S."/>
            <person name="Bunk B."/>
            <person name="Jeske O."/>
            <person name="Meyerdierks A."/>
            <person name="Storesund J.E."/>
            <person name="Kallscheuer N."/>
            <person name="Luecker S."/>
            <person name="Lage O.M."/>
            <person name="Pohl T."/>
            <person name="Merkel B.J."/>
            <person name="Hornburger P."/>
            <person name="Mueller R.-W."/>
            <person name="Bruemmer F."/>
            <person name="Labrenz M."/>
            <person name="Spormann A.M."/>
            <person name="Op den Camp H."/>
            <person name="Overmann J."/>
            <person name="Amann R."/>
            <person name="Jetten M.S.M."/>
            <person name="Mascher T."/>
            <person name="Medema M.H."/>
            <person name="Devos D.P."/>
            <person name="Kaster A.-K."/>
            <person name="Ovreas L."/>
            <person name="Rohde M."/>
            <person name="Galperin M.Y."/>
            <person name="Jogler C."/>
        </authorList>
    </citation>
    <scope>NUCLEOTIDE SEQUENCE [LARGE SCALE GENOMIC DNA]</scope>
    <source>
        <strain evidence="3 4">OJF2</strain>
    </source>
</reference>
<gene>
    <name evidence="3" type="primary">crtQ_1</name>
    <name evidence="3" type="ORF">OJF2_24150</name>
</gene>
<keyword evidence="1" id="KW-0472">Membrane</keyword>
<dbReference type="PANTHER" id="PTHR43646">
    <property type="entry name" value="GLYCOSYLTRANSFERASE"/>
    <property type="match status" value="1"/>
</dbReference>
<dbReference type="Gene3D" id="3.90.550.10">
    <property type="entry name" value="Spore Coat Polysaccharide Biosynthesis Protein SpsA, Chain A"/>
    <property type="match status" value="1"/>
</dbReference>
<keyword evidence="1" id="KW-1133">Transmembrane helix</keyword>
<dbReference type="Proteomes" id="UP000324233">
    <property type="component" value="Chromosome"/>
</dbReference>
<evidence type="ECO:0000259" key="2">
    <source>
        <dbReference type="Pfam" id="PF00535"/>
    </source>
</evidence>
<dbReference type="InterPro" id="IPR029044">
    <property type="entry name" value="Nucleotide-diphossugar_trans"/>
</dbReference>
<dbReference type="RefSeq" id="WP_148593880.1">
    <property type="nucleotide sequence ID" value="NZ_CP042997.1"/>
</dbReference>
<dbReference type="Pfam" id="PF00535">
    <property type="entry name" value="Glycos_transf_2"/>
    <property type="match status" value="1"/>
</dbReference>
<dbReference type="CDD" id="cd00761">
    <property type="entry name" value="Glyco_tranf_GTA_type"/>
    <property type="match status" value="1"/>
</dbReference>
<feature type="transmembrane region" description="Helical" evidence="1">
    <location>
        <begin position="6"/>
        <end position="25"/>
    </location>
</feature>
<dbReference type="InterPro" id="IPR001173">
    <property type="entry name" value="Glyco_trans_2-like"/>
</dbReference>
<evidence type="ECO:0000313" key="3">
    <source>
        <dbReference type="EMBL" id="QEH33883.1"/>
    </source>
</evidence>
<organism evidence="3 4">
    <name type="scientific">Aquisphaera giovannonii</name>
    <dbReference type="NCBI Taxonomy" id="406548"/>
    <lineage>
        <taxon>Bacteria</taxon>
        <taxon>Pseudomonadati</taxon>
        <taxon>Planctomycetota</taxon>
        <taxon>Planctomycetia</taxon>
        <taxon>Isosphaerales</taxon>
        <taxon>Isosphaeraceae</taxon>
        <taxon>Aquisphaera</taxon>
    </lineage>
</organism>
<dbReference type="KEGG" id="agv:OJF2_24150"/>
<dbReference type="OrthoDB" id="9806525at2"/>
<dbReference type="PANTHER" id="PTHR43646:SF3">
    <property type="entry name" value="SLR1566 PROTEIN"/>
    <property type="match status" value="1"/>
</dbReference>
<sequence length="409" mass="44985">MTTTQRTILGIYAAIIAIWPVRFFVLRWILGKTRYLSPDSPSIDAADAPLVTAIIPAKDEEAVLAGCLASVCAQRYPRLEVVVINDRSADRTGAIAAEFAARDPRVTVLNNEEPPPAGWTGKTAVLDRAKDHARGDWLWFLDADTEHAPPFLGVMMEHARSQRAALVSLLPELRCETFWEQLVQPLGGIVLMQSYPLDRVNDDRSTLAFANGQSILVERAAYDEAGGHAAVRDRFVEDIGLAEKVKGLGRPIRTVMVRGLVTCRMYASLSQQVRGWSRILYDALGRSPWRLGLRLLDPLVFCQSGHVAFLAAIGLLLRGGAGPFAWWLLGMSLLHHAFMYAVFRLIYEASVPGSRYAALFPLGNLVTDYILAKSIRMCWTGRVDWRGTSYAGTSAGRPGRPGARAGIRG</sequence>
<name>A0A5B9W039_9BACT</name>
<keyword evidence="4" id="KW-1185">Reference proteome</keyword>
<dbReference type="EC" id="2.4.1.-" evidence="3"/>
<proteinExistence type="predicted"/>
<evidence type="ECO:0000313" key="4">
    <source>
        <dbReference type="Proteomes" id="UP000324233"/>
    </source>
</evidence>
<dbReference type="SUPFAM" id="SSF53448">
    <property type="entry name" value="Nucleotide-diphospho-sugar transferases"/>
    <property type="match status" value="1"/>
</dbReference>
<evidence type="ECO:0000256" key="1">
    <source>
        <dbReference type="SAM" id="Phobius"/>
    </source>
</evidence>
<dbReference type="AlphaFoldDB" id="A0A5B9W039"/>
<accession>A0A5B9W039</accession>
<dbReference type="GO" id="GO:0016757">
    <property type="term" value="F:glycosyltransferase activity"/>
    <property type="evidence" value="ECO:0007669"/>
    <property type="project" value="UniProtKB-KW"/>
</dbReference>
<dbReference type="EMBL" id="CP042997">
    <property type="protein sequence ID" value="QEH33883.1"/>
    <property type="molecule type" value="Genomic_DNA"/>
</dbReference>
<protein>
    <submittedName>
        <fullName evidence="3">4,4'-diaponeurosporenoate glycosyltransferase</fullName>
        <ecNumber evidence="3">2.4.1.-</ecNumber>
    </submittedName>
</protein>
<feature type="domain" description="Glycosyltransferase 2-like" evidence="2">
    <location>
        <begin position="53"/>
        <end position="172"/>
    </location>
</feature>
<keyword evidence="1" id="KW-0812">Transmembrane</keyword>